<gene>
    <name evidence="5" type="ORF">JCM19232_4208</name>
</gene>
<keyword evidence="2" id="KW-0274">FAD</keyword>
<proteinExistence type="predicted"/>
<keyword evidence="3" id="KW-0560">Oxidoreductase</keyword>
<dbReference type="GO" id="GO:0016491">
    <property type="term" value="F:oxidoreductase activity"/>
    <property type="evidence" value="ECO:0007669"/>
    <property type="project" value="UniProtKB-KW"/>
</dbReference>
<reference evidence="5 6" key="1">
    <citation type="submission" date="2015-01" db="EMBL/GenBank/DDBJ databases">
        <title>Vibrio sp. C5 JCM 19232 whole genome shotgun sequence.</title>
        <authorList>
            <person name="Sawabe T."/>
            <person name="Meirelles P."/>
            <person name="Feng G."/>
            <person name="Sayaka M."/>
            <person name="Hattori M."/>
            <person name="Ohkuma M."/>
        </authorList>
    </citation>
    <scope>NUCLEOTIDE SEQUENCE [LARGE SCALE GENOMIC DNA]</scope>
    <source>
        <strain evidence="5 6">JCM19232</strain>
    </source>
</reference>
<organism evidence="5 6">
    <name type="scientific">Vibrio ishigakensis</name>
    <dbReference type="NCBI Taxonomy" id="1481914"/>
    <lineage>
        <taxon>Bacteria</taxon>
        <taxon>Pseudomonadati</taxon>
        <taxon>Pseudomonadota</taxon>
        <taxon>Gammaproteobacteria</taxon>
        <taxon>Vibrionales</taxon>
        <taxon>Vibrionaceae</taxon>
        <taxon>Vibrio</taxon>
    </lineage>
</organism>
<evidence type="ECO:0000313" key="5">
    <source>
        <dbReference type="EMBL" id="GAM65961.1"/>
    </source>
</evidence>
<comment type="caution">
    <text evidence="5">The sequence shown here is derived from an EMBL/GenBank/DDBJ whole genome shotgun (WGS) entry which is preliminary data.</text>
</comment>
<dbReference type="EMBL" id="BBSA01000027">
    <property type="protein sequence ID" value="GAM65961.1"/>
    <property type="molecule type" value="Genomic_DNA"/>
</dbReference>
<dbReference type="PANTHER" id="PTHR47354:SF7">
    <property type="entry name" value="NAD(P)H-FLAVIN REDUCTASE"/>
    <property type="match status" value="1"/>
</dbReference>
<evidence type="ECO:0000256" key="2">
    <source>
        <dbReference type="ARBA" id="ARBA00022827"/>
    </source>
</evidence>
<name>A0A0B8PI59_9VIBR</name>
<dbReference type="InterPro" id="IPR017927">
    <property type="entry name" value="FAD-bd_FR_type"/>
</dbReference>
<dbReference type="SUPFAM" id="SSF63380">
    <property type="entry name" value="Riboflavin synthase domain-like"/>
    <property type="match status" value="1"/>
</dbReference>
<protein>
    <submittedName>
        <fullName evidence="5">NAD(P)H-flavin reductase</fullName>
    </submittedName>
</protein>
<dbReference type="Gene3D" id="2.40.30.10">
    <property type="entry name" value="Translation factors"/>
    <property type="match status" value="1"/>
</dbReference>
<evidence type="ECO:0000256" key="1">
    <source>
        <dbReference type="ARBA" id="ARBA00022630"/>
    </source>
</evidence>
<dbReference type="InterPro" id="IPR017938">
    <property type="entry name" value="Riboflavin_synthase-like_b-brl"/>
</dbReference>
<evidence type="ECO:0000259" key="4">
    <source>
        <dbReference type="PROSITE" id="PS51384"/>
    </source>
</evidence>
<reference evidence="5 6" key="2">
    <citation type="submission" date="2015-01" db="EMBL/GenBank/DDBJ databases">
        <authorList>
            <consortium name="NBRP consortium"/>
            <person name="Sawabe T."/>
            <person name="Meirelles P."/>
            <person name="Feng G."/>
            <person name="Sayaka M."/>
            <person name="Hattori M."/>
            <person name="Ohkuma M."/>
        </authorList>
    </citation>
    <scope>NUCLEOTIDE SEQUENCE [LARGE SCALE GENOMIC DNA]</scope>
    <source>
        <strain evidence="5 6">JCM19232</strain>
    </source>
</reference>
<sequence length="76" mass="8597">MTISCTVKSIEPLASNTFRVLLHPETPVDFKAGQYLMVVMGEKDRRPFSIASSPCRHQGELELHIALPKKTFMPLR</sequence>
<feature type="domain" description="FAD-binding FR-type" evidence="4">
    <location>
        <begin position="1"/>
        <end position="76"/>
    </location>
</feature>
<dbReference type="AlphaFoldDB" id="A0A0B8PI59"/>
<dbReference type="PROSITE" id="PS51384">
    <property type="entry name" value="FAD_FR"/>
    <property type="match status" value="1"/>
</dbReference>
<keyword evidence="1" id="KW-0285">Flavoprotein</keyword>
<dbReference type="Proteomes" id="UP000031670">
    <property type="component" value="Unassembled WGS sequence"/>
</dbReference>
<accession>A0A0B8PI59</accession>
<evidence type="ECO:0000313" key="6">
    <source>
        <dbReference type="Proteomes" id="UP000031670"/>
    </source>
</evidence>
<dbReference type="InterPro" id="IPR050415">
    <property type="entry name" value="MRET"/>
</dbReference>
<dbReference type="PANTHER" id="PTHR47354">
    <property type="entry name" value="NADH OXIDOREDUCTASE HCR"/>
    <property type="match status" value="1"/>
</dbReference>
<evidence type="ECO:0000256" key="3">
    <source>
        <dbReference type="ARBA" id="ARBA00023002"/>
    </source>
</evidence>